<dbReference type="CDD" id="cd18501">
    <property type="entry name" value="BACK_ANKFY1_Rank5"/>
    <property type="match status" value="1"/>
</dbReference>
<proteinExistence type="predicted"/>
<dbReference type="Proteomes" id="UP000695000">
    <property type="component" value="Unplaced"/>
</dbReference>
<reference evidence="7" key="1">
    <citation type="submission" date="2025-08" db="UniProtKB">
        <authorList>
            <consortium name="RefSeq"/>
        </authorList>
    </citation>
    <scope>IDENTIFICATION</scope>
    <source>
        <tissue evidence="7">Whole Larva</tissue>
    </source>
</reference>
<feature type="repeat" description="ANK" evidence="3">
    <location>
        <begin position="537"/>
        <end position="569"/>
    </location>
</feature>
<dbReference type="Pfam" id="PF13606">
    <property type="entry name" value="Ank_3"/>
    <property type="match status" value="1"/>
</dbReference>
<dbReference type="SMART" id="SM00248">
    <property type="entry name" value="ANK"/>
    <property type="match status" value="10"/>
</dbReference>
<dbReference type="InterPro" id="IPR000210">
    <property type="entry name" value="BTB/POZ_dom"/>
</dbReference>
<evidence type="ECO:0000313" key="6">
    <source>
        <dbReference type="Proteomes" id="UP000695000"/>
    </source>
</evidence>
<dbReference type="Pfam" id="PF00651">
    <property type="entry name" value="BTB"/>
    <property type="match status" value="1"/>
</dbReference>
<dbReference type="PROSITE" id="PS50097">
    <property type="entry name" value="BTB"/>
    <property type="match status" value="1"/>
</dbReference>
<accession>A0ABM1NHT3</accession>
<organism evidence="6 7">
    <name type="scientific">Nicrophorus vespilloides</name>
    <name type="common">Boreal carrion beetle</name>
    <dbReference type="NCBI Taxonomy" id="110193"/>
    <lineage>
        <taxon>Eukaryota</taxon>
        <taxon>Metazoa</taxon>
        <taxon>Ecdysozoa</taxon>
        <taxon>Arthropoda</taxon>
        <taxon>Hexapoda</taxon>
        <taxon>Insecta</taxon>
        <taxon>Pterygota</taxon>
        <taxon>Neoptera</taxon>
        <taxon>Endopterygota</taxon>
        <taxon>Coleoptera</taxon>
        <taxon>Polyphaga</taxon>
        <taxon>Staphyliniformia</taxon>
        <taxon>Silphidae</taxon>
        <taxon>Nicrophorinae</taxon>
        <taxon>Nicrophorus</taxon>
    </lineage>
</organism>
<feature type="repeat" description="ANK" evidence="3">
    <location>
        <begin position="570"/>
        <end position="600"/>
    </location>
</feature>
<feature type="repeat" description="ANK" evidence="3">
    <location>
        <begin position="255"/>
        <end position="287"/>
    </location>
</feature>
<evidence type="ECO:0000313" key="7">
    <source>
        <dbReference type="RefSeq" id="XP_017786383.1"/>
    </source>
</evidence>
<dbReference type="InterPro" id="IPR002110">
    <property type="entry name" value="Ankyrin_rpt"/>
</dbReference>
<protein>
    <submittedName>
        <fullName evidence="7">Rabankyrin-5-like</fullName>
    </submittedName>
</protein>
<feature type="repeat" description="ANK" evidence="3">
    <location>
        <begin position="463"/>
        <end position="495"/>
    </location>
</feature>
<dbReference type="RefSeq" id="XP_017786383.1">
    <property type="nucleotide sequence ID" value="XM_017930894.1"/>
</dbReference>
<feature type="domain" description="BTB" evidence="5">
    <location>
        <begin position="70"/>
        <end position="131"/>
    </location>
</feature>
<evidence type="ECO:0000256" key="4">
    <source>
        <dbReference type="SAM" id="Coils"/>
    </source>
</evidence>
<feature type="coiled-coil region" evidence="4">
    <location>
        <begin position="6"/>
        <end position="33"/>
    </location>
</feature>
<dbReference type="PANTHER" id="PTHR24198:SF165">
    <property type="entry name" value="ANKYRIN REPEAT-CONTAINING PROTEIN-RELATED"/>
    <property type="match status" value="1"/>
</dbReference>
<keyword evidence="1" id="KW-0677">Repeat</keyword>
<dbReference type="GeneID" id="108569373"/>
<dbReference type="Gene3D" id="1.25.40.20">
    <property type="entry name" value="Ankyrin repeat-containing domain"/>
    <property type="match status" value="2"/>
</dbReference>
<evidence type="ECO:0000256" key="2">
    <source>
        <dbReference type="ARBA" id="ARBA00023043"/>
    </source>
</evidence>
<keyword evidence="2 3" id="KW-0040">ANK repeat</keyword>
<dbReference type="PROSITE" id="PS50297">
    <property type="entry name" value="ANK_REP_REGION"/>
    <property type="match status" value="4"/>
</dbReference>
<dbReference type="SUPFAM" id="SSF48403">
    <property type="entry name" value="Ankyrin repeat"/>
    <property type="match status" value="1"/>
</dbReference>
<evidence type="ECO:0000259" key="5">
    <source>
        <dbReference type="PROSITE" id="PS50097"/>
    </source>
</evidence>
<dbReference type="InterPro" id="IPR036770">
    <property type="entry name" value="Ankyrin_rpt-contain_sf"/>
</dbReference>
<dbReference type="PROSITE" id="PS50088">
    <property type="entry name" value="ANK_REPEAT"/>
    <property type="match status" value="5"/>
</dbReference>
<feature type="repeat" description="ANK" evidence="3">
    <location>
        <begin position="322"/>
        <end position="358"/>
    </location>
</feature>
<gene>
    <name evidence="7" type="primary">LOC108569373</name>
</gene>
<dbReference type="InterPro" id="IPR049763">
    <property type="entry name" value="ANKFY1_BACK"/>
</dbReference>
<dbReference type="SMART" id="SM00225">
    <property type="entry name" value="BTB"/>
    <property type="match status" value="1"/>
</dbReference>
<dbReference type="InterPro" id="IPR011333">
    <property type="entry name" value="SKP1/BTB/POZ_sf"/>
</dbReference>
<sequence length="600" mass="67244">MAQTEVNKLQQHLSLLKDQYSKLQSKYNEIEKKYYNISASNGIDGIEDESTFAARLLNTVASLYDSKTYSDVEINLKDKSIACHKLVLSARSEIFNEESLKGTRLDWSHMESDVAENIVKWLYTNEIHFMDNNLTLKIIRQAHQFKLGVLVESCEQILINNVDIRSCVKFYSVAEEIEAKNLREYCSGLISTHWNDLNSSDFEHMSGPLLYKMLKNKTQLPLHSAVRLQREDVVFLCLVENASRLSDIVNVWSPNGELPLDMALRCHNGSIAKTLVEHNADIDIRDAAGETLLHRSIKQDDSFSALFLLESKCDATLTTRNENESALHLIAGTNNIEDAIKIAEKLINRNANLNGQNRHGYTALHISIISDNRPVFELLLKQPTLDINLRTSQEHTPLYYAMKKYECGEDSYALGLLDHDVQSNPVYSDTCDNLLQVLLLDGANDAALFLLDHTQNYNHANAEGESILHTACSKNSSTFVSKLLELGANPNVLTNVSRRAALHYAVLANAKTCIETFIAFNSSEKMTSVNFNVRDSEGDTPLSLSLQVGNMELVPILIRGDADVNVRNGKDLTLLHQAIMKEDSTTALFLLDHGADINAK</sequence>
<dbReference type="Pfam" id="PF00023">
    <property type="entry name" value="Ank"/>
    <property type="match status" value="1"/>
</dbReference>
<evidence type="ECO:0000256" key="1">
    <source>
        <dbReference type="ARBA" id="ARBA00022737"/>
    </source>
</evidence>
<dbReference type="Pfam" id="PF12796">
    <property type="entry name" value="Ank_2"/>
    <property type="match status" value="2"/>
</dbReference>
<dbReference type="Gene3D" id="3.30.710.10">
    <property type="entry name" value="Potassium Channel Kv1.1, Chain A"/>
    <property type="match status" value="1"/>
</dbReference>
<keyword evidence="6" id="KW-1185">Reference proteome</keyword>
<name>A0ABM1NHT3_NICVS</name>
<evidence type="ECO:0000256" key="3">
    <source>
        <dbReference type="PROSITE-ProRule" id="PRU00023"/>
    </source>
</evidence>
<dbReference type="PANTHER" id="PTHR24198">
    <property type="entry name" value="ANKYRIN REPEAT AND PROTEIN KINASE DOMAIN-CONTAINING PROTEIN"/>
    <property type="match status" value="1"/>
</dbReference>
<dbReference type="SUPFAM" id="SSF54695">
    <property type="entry name" value="POZ domain"/>
    <property type="match status" value="1"/>
</dbReference>
<keyword evidence="4" id="KW-0175">Coiled coil</keyword>